<dbReference type="OrthoDB" id="5523797at2"/>
<sequence length="95" mass="10832">MPVSALVVTLDAEPDNRQKAFDALMARDWLTLGEAIEDAHLPVVLESDTLSQGEERFREILALEGVVHVDVVMVDFQDVEEFEEMPRRKKNRRPA</sequence>
<accession>A0A5B8XS69</accession>
<keyword evidence="2" id="KW-1185">Reference proteome</keyword>
<dbReference type="RefSeq" id="WP_146960998.1">
    <property type="nucleotide sequence ID" value="NZ_CP042467.1"/>
</dbReference>
<dbReference type="KEGG" id="bbae:FRD01_14975"/>
<evidence type="ECO:0000313" key="2">
    <source>
        <dbReference type="Proteomes" id="UP000321595"/>
    </source>
</evidence>
<gene>
    <name evidence="1" type="ORF">FRD01_14975</name>
</gene>
<protein>
    <submittedName>
        <fullName evidence="1">Uncharacterized protein</fullName>
    </submittedName>
</protein>
<dbReference type="AlphaFoldDB" id="A0A5B8XS69"/>
<organism evidence="1 2">
    <name type="scientific">Microvenator marinus</name>
    <dbReference type="NCBI Taxonomy" id="2600177"/>
    <lineage>
        <taxon>Bacteria</taxon>
        <taxon>Deltaproteobacteria</taxon>
        <taxon>Bradymonadales</taxon>
        <taxon>Microvenatoraceae</taxon>
        <taxon>Microvenator</taxon>
    </lineage>
</organism>
<dbReference type="Proteomes" id="UP000321595">
    <property type="component" value="Chromosome"/>
</dbReference>
<proteinExistence type="predicted"/>
<evidence type="ECO:0000313" key="1">
    <source>
        <dbReference type="EMBL" id="QED28510.1"/>
    </source>
</evidence>
<name>A0A5B8XS69_9DELT</name>
<reference evidence="1 2" key="1">
    <citation type="submission" date="2019-08" db="EMBL/GenBank/DDBJ databases">
        <authorList>
            <person name="Liang Q."/>
        </authorList>
    </citation>
    <scope>NUCLEOTIDE SEQUENCE [LARGE SCALE GENOMIC DNA]</scope>
    <source>
        <strain evidence="1 2">V1718</strain>
    </source>
</reference>
<dbReference type="EMBL" id="CP042467">
    <property type="protein sequence ID" value="QED28510.1"/>
    <property type="molecule type" value="Genomic_DNA"/>
</dbReference>